<organism evidence="1 2">
    <name type="scientific">Propylenella binzhouense</name>
    <dbReference type="NCBI Taxonomy" id="2555902"/>
    <lineage>
        <taxon>Bacteria</taxon>
        <taxon>Pseudomonadati</taxon>
        <taxon>Pseudomonadota</taxon>
        <taxon>Alphaproteobacteria</taxon>
        <taxon>Hyphomicrobiales</taxon>
        <taxon>Propylenellaceae</taxon>
        <taxon>Propylenella</taxon>
    </lineage>
</organism>
<accession>A0A964WSB2</accession>
<proteinExistence type="predicted"/>
<gene>
    <name evidence="1" type="ORF">E4O86_02920</name>
</gene>
<dbReference type="InterPro" id="IPR021955">
    <property type="entry name" value="DUF3572"/>
</dbReference>
<comment type="caution">
    <text evidence="1">The sequence shown here is derived from an EMBL/GenBank/DDBJ whole genome shotgun (WGS) entry which is preliminary data.</text>
</comment>
<sequence length="90" mass="9103">MSRALAEEIAVAALGYIASDPRLLERFLSLSGIDPAEIRSAASDEGFLGGVLAFVMEHEAVLVALASGTGSDPAEIAAAAALLAPPEPRG</sequence>
<keyword evidence="2" id="KW-1185">Reference proteome</keyword>
<dbReference type="Proteomes" id="UP000773614">
    <property type="component" value="Unassembled WGS sequence"/>
</dbReference>
<name>A0A964WSB2_9HYPH</name>
<dbReference type="AlphaFoldDB" id="A0A964WSB2"/>
<dbReference type="OrthoDB" id="7356934at2"/>
<reference evidence="1" key="1">
    <citation type="submission" date="2019-03" db="EMBL/GenBank/DDBJ databases">
        <title>Afifella sp. nov., isolated from activated sludge.</title>
        <authorList>
            <person name="Li Q."/>
            <person name="Liu Y."/>
        </authorList>
    </citation>
    <scope>NUCLEOTIDE SEQUENCE</scope>
    <source>
        <strain evidence="1">L72</strain>
    </source>
</reference>
<evidence type="ECO:0000313" key="1">
    <source>
        <dbReference type="EMBL" id="MYZ46671.1"/>
    </source>
</evidence>
<protein>
    <submittedName>
        <fullName evidence="1">DUF3572 family protein</fullName>
    </submittedName>
</protein>
<evidence type="ECO:0000313" key="2">
    <source>
        <dbReference type="Proteomes" id="UP000773614"/>
    </source>
</evidence>
<dbReference type="EMBL" id="SPKJ01000005">
    <property type="protein sequence ID" value="MYZ46671.1"/>
    <property type="molecule type" value="Genomic_DNA"/>
</dbReference>
<dbReference type="Pfam" id="PF12096">
    <property type="entry name" value="DUF3572"/>
    <property type="match status" value="1"/>
</dbReference>